<organism evidence="1 2">
    <name type="scientific">Dyadobacter beijingensis</name>
    <dbReference type="NCBI Taxonomy" id="365489"/>
    <lineage>
        <taxon>Bacteria</taxon>
        <taxon>Pseudomonadati</taxon>
        <taxon>Bacteroidota</taxon>
        <taxon>Cytophagia</taxon>
        <taxon>Cytophagales</taxon>
        <taxon>Spirosomataceae</taxon>
        <taxon>Dyadobacter</taxon>
    </lineage>
</organism>
<sequence length="263" mass="29351">MNYANAQKTTGSIPAKTINNDLFVEAFVNGKGPYNFLVDTGASGMGRIDERIVKELGLTASDSVRNYDGSGKYNVVPVFSVAGLRVSALEEKNVRLLSRNYNGNRKNGRMLIDGIIGREFFRKYLLTIDPKDEKITYSMDSLTTGDPGVIPYQGDFQISAIVGDTAVTLHLDTGSTLTMHFPKILIDKLPHTNTEKKTIARRANSEYFIQETVLHATLKVSSVEIKDLVVDYSEQAQFVNVGMGFLKKYKLTIDQKRRLVRIE</sequence>
<evidence type="ECO:0008006" key="3">
    <source>
        <dbReference type="Google" id="ProtNLM"/>
    </source>
</evidence>
<name>A0ABQ2I9G6_9BACT</name>
<dbReference type="Gene3D" id="2.40.70.10">
    <property type="entry name" value="Acid Proteases"/>
    <property type="match status" value="2"/>
</dbReference>
<dbReference type="Proteomes" id="UP000632339">
    <property type="component" value="Unassembled WGS sequence"/>
</dbReference>
<reference evidence="2" key="1">
    <citation type="journal article" date="2019" name="Int. J. Syst. Evol. Microbiol.">
        <title>The Global Catalogue of Microorganisms (GCM) 10K type strain sequencing project: providing services to taxonomists for standard genome sequencing and annotation.</title>
        <authorList>
            <consortium name="The Broad Institute Genomics Platform"/>
            <consortium name="The Broad Institute Genome Sequencing Center for Infectious Disease"/>
            <person name="Wu L."/>
            <person name="Ma J."/>
        </authorList>
    </citation>
    <scope>NUCLEOTIDE SEQUENCE [LARGE SCALE GENOMIC DNA]</scope>
    <source>
        <strain evidence="2">CGMCC 1.6375</strain>
    </source>
</reference>
<dbReference type="Pfam" id="PF13650">
    <property type="entry name" value="Asp_protease_2"/>
    <property type="match status" value="1"/>
</dbReference>
<dbReference type="EMBL" id="BMLI01000002">
    <property type="protein sequence ID" value="GGN01346.1"/>
    <property type="molecule type" value="Genomic_DNA"/>
</dbReference>
<protein>
    <recommendedName>
        <fullName evidence="3">Aspartyl protease</fullName>
    </recommendedName>
</protein>
<keyword evidence="2" id="KW-1185">Reference proteome</keyword>
<comment type="caution">
    <text evidence="1">The sequence shown here is derived from an EMBL/GenBank/DDBJ whole genome shotgun (WGS) entry which is preliminary data.</text>
</comment>
<evidence type="ECO:0000313" key="1">
    <source>
        <dbReference type="EMBL" id="GGN01346.1"/>
    </source>
</evidence>
<evidence type="ECO:0000313" key="2">
    <source>
        <dbReference type="Proteomes" id="UP000632339"/>
    </source>
</evidence>
<gene>
    <name evidence="1" type="ORF">GCM10010967_39690</name>
</gene>
<dbReference type="InterPro" id="IPR021109">
    <property type="entry name" value="Peptidase_aspartic_dom_sf"/>
</dbReference>
<proteinExistence type="predicted"/>
<accession>A0ABQ2I9G6</accession>